<keyword evidence="6" id="KW-0430">Lectin</keyword>
<dbReference type="Proteomes" id="UP000001554">
    <property type="component" value="Chromosome 12"/>
</dbReference>
<dbReference type="CDD" id="cd00057">
    <property type="entry name" value="FA58C"/>
    <property type="match status" value="2"/>
</dbReference>
<dbReference type="GO" id="GO:0010185">
    <property type="term" value="P:regulation of cellular defense response"/>
    <property type="evidence" value="ECO:0007669"/>
    <property type="project" value="UniProtKB-ARBA"/>
</dbReference>
<sequence>MFLGVTYDYATGQVQLWKDGINIGSTNFGQLEHSTANPIRLADSRAHSVPFNGKMSCLQIYNYALSQQEILDAQNACDDEDEPLEAIPPSLSIADFQFKEYTLTPAELRTIDSYLGFELYLPMEDMKEGEETSVHASSKKFIVGECNLILADGVVGRALQLRGRQEKSTGNELLYRWQLPAIASSPLMFEVKTGGSAHIALSRKKKYLPNMYEVVIGDTSEIRRTEDSKIAVQTPGILDQNVYKQFWISWTYLDSGNISIAVGKEEDTVPLMQWTDPLAPLSINYAGYSTDSQNGYWKFGEECQASVESAGYVTDASETFSILLWAKFKYPLKGGYFATTYSSPTSCGLSLEAKDDQTLEFKVQKSQKEWSVVIGVTDQHWVHLAFAWNKTGNLDTYINGIKQFSVAGHNRSIADQNCFDNLAFNSLSNEVAWEDRQEFLIDDFRMDEGTFEEDRLKYIYAKDARIRSYHFSIDARSGNILLEDNRESTLSHLGNDIHLESSLNNKGLLIGRYWSWIGGPYRYMCLGNPSNCLNGFSLSLWFKEKLIPAVNGSVYLISAGDEMENSPDGFHVYHQGWGDLYVIAVTRNGTTQKVTFGIREGLWTHVHMSWLNDLSVTINGVPYHGEVQHSQEQEGGLKINSTILKLGAPVNQEQIGNDWQIVVDDIRIWEEVVSVEDAKEEYASLALKREYRFFSKGQSNFGDFPNDCLGSTIYCTLGFTIAAWILPISTSDEVQTMLSNSCNHTNSRGFTVMYDPATQTGTVLLTTVDKQFSTTFPMLKDKWIHVVITWDIEADEFILFLNGRRFLGEIETDKLQVLKTDPHTAVYFQGRYRLLSSTKDSSTETIFFKEGILPARDVLTLYEIGRPIIHYDIPMTTTNGSFVEESYRVCAIHGDATRAVHNYRPHMNFSGCAYMDCGQLSLECLVDHTMCHGMGMTFRIAYSGLHPVKIMSVIAQSGDELTSVDCDPGSSGCAWNIEDAMLNFTVQPDEWNFIQLTMSDKYEMKAYVNGHFMASMKTDLQFESSFNTTTIATLKLGAMVDDCVEGSDSRVQFAGWWFKDRTLRTSELDESDPDWDAAIYLPMDLRGQVPAGYPGIRTSGDTVQLVDGMVGKAARIDGSGLDQLVTIEKANLPRSLVDFNTLTRGYTVCLWLFAIPTGQDRNYYLDFTGDHHNSWGFSLYHDPVEKHHAVVVSTPDHSWKVTFPPYIYRWTHVAFGFNPKNASVSLFLDGMFYKTSTDPVDRAEEPIDRSGIKAAFGARYAAHISSLPSTMMLDEFRFIERQLTAEEVFIAFRSPLGSTIPTLCMLCGGLAPGSKVVNIKYDPTLPAPVSYQESNDTAFSVEDGSLQILSYRTFLQYSYNGLRIGSAFTLGFWLTVDRELQGSTLVLTIAEKGIWVSLVNSTSEEAYLSVSTILPAGIVAIVNISISCHKPMLVLAKWVDENLSVHVNGDPVGNNRQEQESWAEYSDGVVEALGADSGTEGPLFSLKSVLFWDGVIPTTRALEELTGAHEEHKWDFSSNPDGLHLNGYADGDFIPLGMESWGISDDQLSATHWNTNPAASRLNTMSRVDDPNGGGWCATGADQWLQVDLGRRTYVKGVLTQGHSDSGRVTSYHLSFSLDGEEFSVYSVESDGSPTVFVGNDDTSTIVRHVLDQVVVSRFVRFIPKTWNAGICMRVEVFGSVGETKSIDTNIAIGKSTTQSSTTPGWDSYKAVDSNKRPYSDSDSCIHTVAENDPWWSVDLGQVTPIDRVVIYNRQDRVTEHRINPFNVHIGSNVNVHENDKCGEDHIIARGQAAVTVYCGGMEGRYVGIRLPGNRILNLCEVEVYSTSLNLAQQGVVRWRNDNQCGLGYPAPDGRPAECHPSHGNPCCSMVMFCGDTADHCACPNCVESRKEGGDFNVAEGKPTRQSSTGHGGVSSRAVDGNRAQNWQSYSCMHTNVEYAPWWSVDLGNVGPVDRVVIYNRLDGNPLYINPFNIHIGNSPNVEENGKCGGDYNMTLTQSTLTAYCGGMEGRYVGIKLVPLSTTRVLHVCEVEVYSSSISNVQQVTKGIQCSIPQPVGMESGSLPNDKITASSRAGSNYDAIYGRLNQYGFSGTEGGWGPSQDNINQWLQVEVGLALSVTGVITQGSSEASEWVTSYKLQFSMDGSNWVTQMDQSGVEQIFEGNFDRNTIVTATLPAPVATRYVRFLPQTWKNKIRMRVEILACSKEPNLGRIWMDTNVAKGKPTSQSSTVHGGVSSRAVDGNRVQNWQSYSCMHTNVEYAPWWSVDLGNVTPVDRVVIYNRLDAQTLMINPFNIHIGHSPNVEENEKCGGNYNMTITQSSLTVYCGGMEGRYVGIRLVPLTTRRVLNLCEVEVYSNSLYNIQEAAASQWTSLGHHAGTCLTDPQLCLQGFTLALSFRHNKGTGDQVILSSGGGSHSSRGFFFEYVDRLFEVGVNDGPSLWKVRFDMRPEWTDISFSWHPSVGLTVQLDGVVILRDAAGIPCDGCSAGQKSNNEVFIGRGTAVPQTSMEFRIKHMNFFEGLKDLETLAQTEV</sequence>
<dbReference type="SUPFAM" id="SSF49899">
    <property type="entry name" value="Concanavalin A-like lectins/glucanases"/>
    <property type="match status" value="6"/>
</dbReference>
<evidence type="ECO:0000256" key="6">
    <source>
        <dbReference type="ARBA" id="ARBA00022734"/>
    </source>
</evidence>
<dbReference type="Pfam" id="PF12248">
    <property type="entry name" value="Methyltransf_FA"/>
    <property type="match status" value="1"/>
</dbReference>
<dbReference type="PANTHER" id="PTHR45713:SF6">
    <property type="entry name" value="F5_8 TYPE C DOMAIN-CONTAINING PROTEIN"/>
    <property type="match status" value="1"/>
</dbReference>
<keyword evidence="5" id="KW-0479">Metal-binding</keyword>
<feature type="domain" description="F5/8 type C" evidence="10">
    <location>
        <begin position="1531"/>
        <end position="1680"/>
    </location>
</feature>
<feature type="region of interest" description="Disordered" evidence="9">
    <location>
        <begin position="1897"/>
        <end position="1918"/>
    </location>
</feature>
<dbReference type="Gene3D" id="2.60.120.260">
    <property type="entry name" value="Galactose-binding domain-like"/>
    <property type="match status" value="5"/>
</dbReference>
<evidence type="ECO:0000256" key="9">
    <source>
        <dbReference type="SAM" id="MobiDB-lite"/>
    </source>
</evidence>
<keyword evidence="7" id="KW-0106">Calcium</keyword>
<dbReference type="InterPro" id="IPR008979">
    <property type="entry name" value="Galactose-bd-like_sf"/>
</dbReference>
<comment type="function">
    <text evidence="1">Acts as a defensive agent. Recognizes blood group fucosylated oligosaccharides including A, B, H and Lewis B-type antigens. Does not recognize Lewis A antigen and has low affinity for monovalent haptens.</text>
</comment>
<dbReference type="PROSITE" id="PS01285">
    <property type="entry name" value="FA58C_1"/>
    <property type="match status" value="2"/>
</dbReference>
<feature type="domain" description="F5/8 type C" evidence="10">
    <location>
        <begin position="2050"/>
        <end position="2203"/>
    </location>
</feature>
<comment type="subunit">
    <text evidence="4">Homotrimer.</text>
</comment>
<evidence type="ECO:0000256" key="2">
    <source>
        <dbReference type="ARBA" id="ARBA00010147"/>
    </source>
</evidence>
<proteinExistence type="inferred from homology"/>
<dbReference type="InterPro" id="IPR000421">
    <property type="entry name" value="FA58C"/>
</dbReference>
<comment type="similarity">
    <text evidence="2">Belongs to the fucolectin family.</text>
</comment>
<comment type="similarity">
    <text evidence="3">Belongs to the neurexin family.</text>
</comment>
<dbReference type="PROSITE" id="PS50022">
    <property type="entry name" value="FA58C_3"/>
    <property type="match status" value="3"/>
</dbReference>
<organism evidence="11 12">
    <name type="scientific">Branchiostoma floridae</name>
    <name type="common">Florida lancelet</name>
    <name type="synonym">Amphioxus</name>
    <dbReference type="NCBI Taxonomy" id="7739"/>
    <lineage>
        <taxon>Eukaryota</taxon>
        <taxon>Metazoa</taxon>
        <taxon>Chordata</taxon>
        <taxon>Cephalochordata</taxon>
        <taxon>Leptocardii</taxon>
        <taxon>Amphioxiformes</taxon>
        <taxon>Branchiostomatidae</taxon>
        <taxon>Branchiostoma</taxon>
    </lineage>
</organism>
<dbReference type="SMART" id="SM00607">
    <property type="entry name" value="FTP"/>
    <property type="match status" value="3"/>
</dbReference>
<evidence type="ECO:0000256" key="7">
    <source>
        <dbReference type="ARBA" id="ARBA00022837"/>
    </source>
</evidence>
<evidence type="ECO:0000259" key="10">
    <source>
        <dbReference type="PROSITE" id="PS50022"/>
    </source>
</evidence>
<dbReference type="InterPro" id="IPR006585">
    <property type="entry name" value="FTP1"/>
</dbReference>
<dbReference type="Gene3D" id="2.60.120.200">
    <property type="match status" value="5"/>
</dbReference>
<dbReference type="GO" id="GO:0042806">
    <property type="term" value="F:fucose binding"/>
    <property type="evidence" value="ECO:0007669"/>
    <property type="project" value="UniProtKB-ARBA"/>
</dbReference>
<dbReference type="Pfam" id="PF22633">
    <property type="entry name" value="F5_F8_type_C_2"/>
    <property type="match status" value="3"/>
</dbReference>
<dbReference type="InterPro" id="IPR022041">
    <property type="entry name" value="Methyltransf_FA"/>
</dbReference>
<dbReference type="KEGG" id="bfo:118427112"/>
<evidence type="ECO:0000256" key="4">
    <source>
        <dbReference type="ARBA" id="ARBA00011233"/>
    </source>
</evidence>
<dbReference type="OrthoDB" id="6071166at2759"/>
<dbReference type="Pfam" id="PF13385">
    <property type="entry name" value="Laminin_G_3"/>
    <property type="match status" value="4"/>
</dbReference>
<name>A0A9J7N7L6_BRAFL</name>
<dbReference type="GO" id="GO:0046872">
    <property type="term" value="F:metal ion binding"/>
    <property type="evidence" value="ECO:0007669"/>
    <property type="project" value="UniProtKB-KW"/>
</dbReference>
<evidence type="ECO:0000256" key="1">
    <source>
        <dbReference type="ARBA" id="ARBA00002219"/>
    </source>
</evidence>
<dbReference type="InterPro" id="IPR013320">
    <property type="entry name" value="ConA-like_dom_sf"/>
</dbReference>
<dbReference type="GeneID" id="118427112"/>
<evidence type="ECO:0000256" key="3">
    <source>
        <dbReference type="ARBA" id="ARBA00010241"/>
    </source>
</evidence>
<feature type="domain" description="F5/8 type C" evidence="10">
    <location>
        <begin position="2204"/>
        <end position="2356"/>
    </location>
</feature>
<dbReference type="SUPFAM" id="SSF49785">
    <property type="entry name" value="Galactose-binding domain-like"/>
    <property type="match status" value="5"/>
</dbReference>
<accession>A0A9J7N7L6</accession>
<keyword evidence="8" id="KW-1015">Disulfide bond</keyword>
<gene>
    <name evidence="12" type="primary">LOC118427112</name>
</gene>
<dbReference type="FunFam" id="2.60.120.260:FF:000016">
    <property type="entry name" value="Contactin-associated protein-like 4 isoform 1"/>
    <property type="match status" value="1"/>
</dbReference>
<dbReference type="SMART" id="SM00231">
    <property type="entry name" value="FA58C"/>
    <property type="match status" value="2"/>
</dbReference>
<dbReference type="InterPro" id="IPR051941">
    <property type="entry name" value="BG_Antigen-Binding_Lectin"/>
</dbReference>
<dbReference type="RefSeq" id="XP_035692641.1">
    <property type="nucleotide sequence ID" value="XM_035836748.1"/>
</dbReference>
<keyword evidence="11" id="KW-1185">Reference proteome</keyword>
<evidence type="ECO:0000256" key="8">
    <source>
        <dbReference type="ARBA" id="ARBA00023157"/>
    </source>
</evidence>
<dbReference type="Pfam" id="PF00754">
    <property type="entry name" value="F5_F8_type_C"/>
    <property type="match status" value="2"/>
</dbReference>
<dbReference type="PANTHER" id="PTHR45713">
    <property type="entry name" value="FTP DOMAIN-CONTAINING PROTEIN"/>
    <property type="match status" value="1"/>
</dbReference>
<evidence type="ECO:0000256" key="5">
    <source>
        <dbReference type="ARBA" id="ARBA00022723"/>
    </source>
</evidence>
<evidence type="ECO:0000313" key="12">
    <source>
        <dbReference type="RefSeq" id="XP_035692641.1"/>
    </source>
</evidence>
<dbReference type="CDD" id="cd10909">
    <property type="entry name" value="ChtBD1_GH18_2"/>
    <property type="match status" value="1"/>
</dbReference>
<reference evidence="11" key="1">
    <citation type="journal article" date="2020" name="Nat. Ecol. Evol.">
        <title>Deeply conserved synteny resolves early events in vertebrate evolution.</title>
        <authorList>
            <person name="Simakov O."/>
            <person name="Marletaz F."/>
            <person name="Yue J.X."/>
            <person name="O'Connell B."/>
            <person name="Jenkins J."/>
            <person name="Brandt A."/>
            <person name="Calef R."/>
            <person name="Tung C.H."/>
            <person name="Huang T.K."/>
            <person name="Schmutz J."/>
            <person name="Satoh N."/>
            <person name="Yu J.K."/>
            <person name="Putnam N.H."/>
            <person name="Green R.E."/>
            <person name="Rokhsar D.S."/>
        </authorList>
    </citation>
    <scope>NUCLEOTIDE SEQUENCE [LARGE SCALE GENOMIC DNA]</scope>
    <source>
        <strain evidence="11">S238N-H82</strain>
    </source>
</reference>
<evidence type="ECO:0000313" key="11">
    <source>
        <dbReference type="Proteomes" id="UP000001554"/>
    </source>
</evidence>
<reference evidence="12" key="2">
    <citation type="submission" date="2025-08" db="UniProtKB">
        <authorList>
            <consortium name="RefSeq"/>
        </authorList>
    </citation>
    <scope>IDENTIFICATION</scope>
    <source>
        <strain evidence="12">S238N-H82</strain>
        <tissue evidence="12">Testes</tissue>
    </source>
</reference>
<dbReference type="GO" id="GO:0001868">
    <property type="term" value="P:regulation of complement activation, lectin pathway"/>
    <property type="evidence" value="ECO:0007669"/>
    <property type="project" value="UniProtKB-ARBA"/>
</dbReference>
<protein>
    <submittedName>
        <fullName evidence="12">Uncharacterized protein LOC118427112</fullName>
    </submittedName>
</protein>